<proteinExistence type="predicted"/>
<dbReference type="AlphaFoldDB" id="A0A4U5LU45"/>
<protein>
    <submittedName>
        <fullName evidence="1">Uncharacterized protein</fullName>
    </submittedName>
</protein>
<organism evidence="1 2">
    <name type="scientific">Steinernema carpocapsae</name>
    <name type="common">Entomopathogenic nematode</name>
    <dbReference type="NCBI Taxonomy" id="34508"/>
    <lineage>
        <taxon>Eukaryota</taxon>
        <taxon>Metazoa</taxon>
        <taxon>Ecdysozoa</taxon>
        <taxon>Nematoda</taxon>
        <taxon>Chromadorea</taxon>
        <taxon>Rhabditida</taxon>
        <taxon>Tylenchina</taxon>
        <taxon>Panagrolaimomorpha</taxon>
        <taxon>Strongyloidoidea</taxon>
        <taxon>Steinernematidae</taxon>
        <taxon>Steinernema</taxon>
    </lineage>
</organism>
<dbReference type="Proteomes" id="UP000298663">
    <property type="component" value="Unassembled WGS sequence"/>
</dbReference>
<evidence type="ECO:0000313" key="1">
    <source>
        <dbReference type="EMBL" id="TKR59617.1"/>
    </source>
</evidence>
<dbReference type="EMBL" id="AZBU02000012">
    <property type="protein sequence ID" value="TKR59617.1"/>
    <property type="molecule type" value="Genomic_DNA"/>
</dbReference>
<sequence>MCQESCPSSLAYTKKARAAPLAMKGEGTRNPLDKQLTIVRHTQTRFRLTLWTHRRDSETSEVGGGNRDKRINAPVAPNSRLVWVFFAAKRNLRFKKAPLLTIDLPLVQQIET</sequence>
<evidence type="ECO:0000313" key="2">
    <source>
        <dbReference type="Proteomes" id="UP000298663"/>
    </source>
</evidence>
<keyword evidence="2" id="KW-1185">Reference proteome</keyword>
<reference evidence="1 2" key="2">
    <citation type="journal article" date="2019" name="G3 (Bethesda)">
        <title>Hybrid Assembly of the Genome of the Entomopathogenic Nematode Steinernema carpocapsae Identifies the X-Chromosome.</title>
        <authorList>
            <person name="Serra L."/>
            <person name="Macchietto M."/>
            <person name="Macias-Munoz A."/>
            <person name="McGill C.J."/>
            <person name="Rodriguez I.M."/>
            <person name="Rodriguez B."/>
            <person name="Murad R."/>
            <person name="Mortazavi A."/>
        </authorList>
    </citation>
    <scope>NUCLEOTIDE SEQUENCE [LARGE SCALE GENOMIC DNA]</scope>
    <source>
        <strain evidence="1 2">ALL</strain>
    </source>
</reference>
<name>A0A4U5LU45_STECR</name>
<comment type="caution">
    <text evidence="1">The sequence shown here is derived from an EMBL/GenBank/DDBJ whole genome shotgun (WGS) entry which is preliminary data.</text>
</comment>
<accession>A0A4U5LU45</accession>
<gene>
    <name evidence="1" type="ORF">L596_029261</name>
</gene>
<reference evidence="1 2" key="1">
    <citation type="journal article" date="2015" name="Genome Biol.">
        <title>Comparative genomics of Steinernema reveals deeply conserved gene regulatory networks.</title>
        <authorList>
            <person name="Dillman A.R."/>
            <person name="Macchietto M."/>
            <person name="Porter C.F."/>
            <person name="Rogers A."/>
            <person name="Williams B."/>
            <person name="Antoshechkin I."/>
            <person name="Lee M.M."/>
            <person name="Goodwin Z."/>
            <person name="Lu X."/>
            <person name="Lewis E.E."/>
            <person name="Goodrich-Blair H."/>
            <person name="Stock S.P."/>
            <person name="Adams B.J."/>
            <person name="Sternberg P.W."/>
            <person name="Mortazavi A."/>
        </authorList>
    </citation>
    <scope>NUCLEOTIDE SEQUENCE [LARGE SCALE GENOMIC DNA]</scope>
    <source>
        <strain evidence="1 2">ALL</strain>
    </source>
</reference>